<keyword evidence="2 9" id="KW-0963">Cytoplasm</keyword>
<dbReference type="SUPFAM" id="SSF56349">
    <property type="entry name" value="DNA breaking-rejoining enzymes"/>
    <property type="match status" value="1"/>
</dbReference>
<evidence type="ECO:0000256" key="5">
    <source>
        <dbReference type="ARBA" id="ARBA00022908"/>
    </source>
</evidence>
<comment type="function">
    <text evidence="9">Site-specific tyrosine recombinase, which acts by catalyzing the cutting and rejoining of the recombining DNA molecules. The XerC-XerD complex is essential to convert dimers of the bacterial chromosome into monomers to permit their segregation at cell division. It also contributes to the segregational stability of plasmids.</text>
</comment>
<feature type="domain" description="Tyr recombinase" evidence="11">
    <location>
        <begin position="130"/>
        <end position="319"/>
    </location>
</feature>
<keyword evidence="4 9" id="KW-0159">Chromosome partition</keyword>
<keyword evidence="7 9" id="KW-0233">DNA recombination</keyword>
<dbReference type="InterPro" id="IPR044068">
    <property type="entry name" value="CB"/>
</dbReference>
<comment type="similarity">
    <text evidence="9">Belongs to the 'phage' integrase family. XerC subfamily.</text>
</comment>
<dbReference type="Proteomes" id="UP000294506">
    <property type="component" value="Unassembled WGS sequence"/>
</dbReference>
<dbReference type="Pfam" id="PF00589">
    <property type="entry name" value="Phage_integrase"/>
    <property type="match status" value="1"/>
</dbReference>
<feature type="active site" description="O-(3'-phospho-DNA)-tyrosine intermediate" evidence="9">
    <location>
        <position position="306"/>
    </location>
</feature>
<evidence type="ECO:0000256" key="6">
    <source>
        <dbReference type="ARBA" id="ARBA00023125"/>
    </source>
</evidence>
<feature type="domain" description="Core-binding (CB)" evidence="12">
    <location>
        <begin position="20"/>
        <end position="101"/>
    </location>
</feature>
<feature type="active site" evidence="9">
    <location>
        <position position="274"/>
    </location>
</feature>
<evidence type="ECO:0000259" key="12">
    <source>
        <dbReference type="PROSITE" id="PS51900"/>
    </source>
</evidence>
<feature type="active site" evidence="9">
    <location>
        <position position="176"/>
    </location>
</feature>
<feature type="active site" evidence="9">
    <location>
        <position position="200"/>
    </location>
</feature>
<dbReference type="PROSITE" id="PS51898">
    <property type="entry name" value="TYR_RECOMBINASE"/>
    <property type="match status" value="1"/>
</dbReference>
<dbReference type="PANTHER" id="PTHR30349">
    <property type="entry name" value="PHAGE INTEGRASE-RELATED"/>
    <property type="match status" value="1"/>
</dbReference>
<evidence type="ECO:0000256" key="2">
    <source>
        <dbReference type="ARBA" id="ARBA00022490"/>
    </source>
</evidence>
<organism evidence="13 14">
    <name type="scientific">Nesterenkonia aurantiaca</name>
    <dbReference type="NCBI Taxonomy" id="1436010"/>
    <lineage>
        <taxon>Bacteria</taxon>
        <taxon>Bacillati</taxon>
        <taxon>Actinomycetota</taxon>
        <taxon>Actinomycetes</taxon>
        <taxon>Micrococcales</taxon>
        <taxon>Micrococcaceae</taxon>
        <taxon>Nesterenkonia</taxon>
    </lineage>
</organism>
<evidence type="ECO:0000313" key="13">
    <source>
        <dbReference type="EMBL" id="TDS86053.1"/>
    </source>
</evidence>
<dbReference type="CDD" id="cd00798">
    <property type="entry name" value="INT_XerDC_C"/>
    <property type="match status" value="1"/>
</dbReference>
<dbReference type="InterPro" id="IPR002104">
    <property type="entry name" value="Integrase_catalytic"/>
</dbReference>
<evidence type="ECO:0000259" key="11">
    <source>
        <dbReference type="PROSITE" id="PS51898"/>
    </source>
</evidence>
<dbReference type="Gene3D" id="1.10.443.10">
    <property type="entry name" value="Intergrase catalytic core"/>
    <property type="match status" value="1"/>
</dbReference>
<keyword evidence="8 9" id="KW-0131">Cell cycle</keyword>
<dbReference type="GO" id="GO:0003677">
    <property type="term" value="F:DNA binding"/>
    <property type="evidence" value="ECO:0007669"/>
    <property type="project" value="UniProtKB-UniRule"/>
</dbReference>
<gene>
    <name evidence="9" type="primary">xerC</name>
    <name evidence="13" type="ORF">EV640_10475</name>
</gene>
<name>A0A4R7G3T8_9MICC</name>
<dbReference type="InterPro" id="IPR004107">
    <property type="entry name" value="Integrase_SAM-like_N"/>
</dbReference>
<feature type="active site" evidence="9">
    <location>
        <position position="271"/>
    </location>
</feature>
<keyword evidence="14" id="KW-1185">Reference proteome</keyword>
<dbReference type="Pfam" id="PF02899">
    <property type="entry name" value="Phage_int_SAM_1"/>
    <property type="match status" value="1"/>
</dbReference>
<evidence type="ECO:0000313" key="14">
    <source>
        <dbReference type="Proteomes" id="UP000294506"/>
    </source>
</evidence>
<keyword evidence="5 9" id="KW-0229">DNA integration</keyword>
<keyword evidence="6 9" id="KW-0238">DNA-binding</keyword>
<proteinExistence type="inferred from homology"/>
<evidence type="ECO:0000256" key="1">
    <source>
        <dbReference type="ARBA" id="ARBA00004496"/>
    </source>
</evidence>
<comment type="subcellular location">
    <subcellularLocation>
        <location evidence="1 9">Cytoplasm</location>
    </subcellularLocation>
</comment>
<dbReference type="InterPro" id="IPR013762">
    <property type="entry name" value="Integrase-like_cat_sf"/>
</dbReference>
<comment type="subunit">
    <text evidence="9">Forms a cyclic heterotetrameric complex composed of two molecules of XerC and two molecules of XerD.</text>
</comment>
<dbReference type="RefSeq" id="WP_133726111.1">
    <property type="nucleotide sequence ID" value="NZ_SOAN01000004.1"/>
</dbReference>
<dbReference type="EMBL" id="SOAN01000004">
    <property type="protein sequence ID" value="TDS86053.1"/>
    <property type="molecule type" value="Genomic_DNA"/>
</dbReference>
<dbReference type="Gene3D" id="1.10.150.130">
    <property type="match status" value="1"/>
</dbReference>
<dbReference type="PANTHER" id="PTHR30349:SF77">
    <property type="entry name" value="TYROSINE RECOMBINASE XERC"/>
    <property type="match status" value="1"/>
</dbReference>
<dbReference type="GO" id="GO:0006313">
    <property type="term" value="P:DNA transposition"/>
    <property type="evidence" value="ECO:0007669"/>
    <property type="project" value="UniProtKB-UniRule"/>
</dbReference>
<keyword evidence="3 9" id="KW-0132">Cell division</keyword>
<dbReference type="AlphaFoldDB" id="A0A4R7G3T8"/>
<dbReference type="InterPro" id="IPR023009">
    <property type="entry name" value="Tyrosine_recombinase_XerC/XerD"/>
</dbReference>
<dbReference type="GO" id="GO:0009037">
    <property type="term" value="F:tyrosine-based site-specific recombinase activity"/>
    <property type="evidence" value="ECO:0007669"/>
    <property type="project" value="UniProtKB-UniRule"/>
</dbReference>
<dbReference type="GO" id="GO:0005737">
    <property type="term" value="C:cytoplasm"/>
    <property type="evidence" value="ECO:0007669"/>
    <property type="project" value="UniProtKB-SubCell"/>
</dbReference>
<evidence type="ECO:0000256" key="9">
    <source>
        <dbReference type="HAMAP-Rule" id="MF_01808"/>
    </source>
</evidence>
<dbReference type="InterPro" id="IPR010998">
    <property type="entry name" value="Integrase_recombinase_N"/>
</dbReference>
<reference evidence="13 14" key="1">
    <citation type="submission" date="2019-03" db="EMBL/GenBank/DDBJ databases">
        <title>Genomic Encyclopedia of Type Strains, Phase III (KMG-III): the genomes of soil and plant-associated and newly described type strains.</title>
        <authorList>
            <person name="Whitman W."/>
        </authorList>
    </citation>
    <scope>NUCLEOTIDE SEQUENCE [LARGE SCALE GENOMIC DNA]</scope>
    <source>
        <strain evidence="13 14">DSM 27373</strain>
    </source>
</reference>
<dbReference type="InterPro" id="IPR050090">
    <property type="entry name" value="Tyrosine_recombinase_XerCD"/>
</dbReference>
<comment type="caution">
    <text evidence="13">The sequence shown here is derived from an EMBL/GenBank/DDBJ whole genome shotgun (WGS) entry which is preliminary data.</text>
</comment>
<dbReference type="InterPro" id="IPR011010">
    <property type="entry name" value="DNA_brk_join_enz"/>
</dbReference>
<evidence type="ECO:0000256" key="8">
    <source>
        <dbReference type="ARBA" id="ARBA00023306"/>
    </source>
</evidence>
<dbReference type="GO" id="GO:0007059">
    <property type="term" value="P:chromosome segregation"/>
    <property type="evidence" value="ECO:0007669"/>
    <property type="project" value="UniProtKB-UniRule"/>
</dbReference>
<evidence type="ECO:0000256" key="3">
    <source>
        <dbReference type="ARBA" id="ARBA00022618"/>
    </source>
</evidence>
<evidence type="ECO:0000256" key="7">
    <source>
        <dbReference type="ARBA" id="ARBA00023172"/>
    </source>
</evidence>
<dbReference type="PROSITE" id="PS51900">
    <property type="entry name" value="CB"/>
    <property type="match status" value="1"/>
</dbReference>
<dbReference type="GO" id="GO:0051301">
    <property type="term" value="P:cell division"/>
    <property type="evidence" value="ECO:0007669"/>
    <property type="project" value="UniProtKB-KW"/>
</dbReference>
<protein>
    <recommendedName>
        <fullName evidence="9">Tyrosine recombinase XerC</fullName>
    </recommendedName>
</protein>
<dbReference type="HAMAP" id="MF_01808">
    <property type="entry name" value="Recomb_XerC_XerD"/>
    <property type="match status" value="1"/>
</dbReference>
<evidence type="ECO:0000256" key="10">
    <source>
        <dbReference type="SAM" id="MobiDB-lite"/>
    </source>
</evidence>
<evidence type="ECO:0000256" key="4">
    <source>
        <dbReference type="ARBA" id="ARBA00022829"/>
    </source>
</evidence>
<feature type="active site" evidence="9">
    <location>
        <position position="297"/>
    </location>
</feature>
<feature type="region of interest" description="Disordered" evidence="10">
    <location>
        <begin position="1"/>
        <end position="20"/>
    </location>
</feature>
<sequence>MASAQDRSTDPAAPPGPDAAVEPELVTAFIDHLRHERGLSVQTLRAYRGDLRQLALQRGPLEELGLAEIRSWLSELHEAGLSRNTLNRKTASVRAFTAWAHRRGHLPEDPSVRLRTARKSSHLPDVLQHQHVEQLTSQLAGAAQQAGQADEADPIAHALSLRDAAMVELLYATGMRVSELSGLNLASFETGRRMVRLLGKGNKERIVPYGVPAETALRSWLYHGRSRLVTSTSAEACFLGRRGGRIDVRTVRRVVDDSLARLGTTAARGPHALRHTAATHLLEGGADLRTVQELLGHASLSTTQLYTHVTIDRLRDAYGQAHPRA</sequence>
<accession>A0A4R7G3T8</accession>